<keyword evidence="6 10" id="KW-1133">Transmembrane helix</keyword>
<evidence type="ECO:0000313" key="14">
    <source>
        <dbReference type="EMBL" id="SPQ96629.1"/>
    </source>
</evidence>
<evidence type="ECO:0000256" key="2">
    <source>
        <dbReference type="ARBA" id="ARBA00022448"/>
    </source>
</evidence>
<evidence type="ECO:0000256" key="9">
    <source>
        <dbReference type="SAM" id="MobiDB-lite"/>
    </source>
</evidence>
<dbReference type="Gene3D" id="1.10.3380.10">
    <property type="entry name" value="Sec63 N-terminal domain-like domain"/>
    <property type="match status" value="1"/>
</dbReference>
<dbReference type="PRINTS" id="PR00625">
    <property type="entry name" value="JDOMAIN"/>
</dbReference>
<dbReference type="GO" id="GO:0003723">
    <property type="term" value="F:RNA binding"/>
    <property type="evidence" value="ECO:0007669"/>
    <property type="project" value="TreeGrafter"/>
</dbReference>
<evidence type="ECO:0000313" key="16">
    <source>
        <dbReference type="Proteomes" id="UP000290189"/>
    </source>
</evidence>
<evidence type="ECO:0000256" key="3">
    <source>
        <dbReference type="ARBA" id="ARBA00022692"/>
    </source>
</evidence>
<dbReference type="InterPro" id="IPR004179">
    <property type="entry name" value="Sec63-dom"/>
</dbReference>
<dbReference type="InterPro" id="IPR036869">
    <property type="entry name" value="J_dom_sf"/>
</dbReference>
<evidence type="ECO:0000256" key="8">
    <source>
        <dbReference type="ARBA" id="ARBA00023186"/>
    </source>
</evidence>
<evidence type="ECO:0000313" key="13">
    <source>
        <dbReference type="EMBL" id="CEO94270.1"/>
    </source>
</evidence>
<dbReference type="CDD" id="cd06257">
    <property type="entry name" value="DnaJ"/>
    <property type="match status" value="1"/>
</dbReference>
<dbReference type="GO" id="GO:0008320">
    <property type="term" value="F:protein transmembrane transporter activity"/>
    <property type="evidence" value="ECO:0007669"/>
    <property type="project" value="TreeGrafter"/>
</dbReference>
<dbReference type="STRING" id="37360.A0A0G4IGN5"/>
<feature type="domain" description="J" evidence="11">
    <location>
        <begin position="111"/>
        <end position="169"/>
    </location>
</feature>
<dbReference type="SUPFAM" id="SSF158702">
    <property type="entry name" value="Sec63 N-terminal domain-like"/>
    <property type="match status" value="1"/>
</dbReference>
<keyword evidence="4" id="KW-0256">Endoplasmic reticulum</keyword>
<geneLocation type="mitochondrion" evidence="14"/>
<feature type="domain" description="SEC63" evidence="12">
    <location>
        <begin position="232"/>
        <end position="604"/>
    </location>
</feature>
<evidence type="ECO:0000259" key="11">
    <source>
        <dbReference type="SMART" id="SM00271"/>
    </source>
</evidence>
<feature type="transmembrane region" description="Helical" evidence="10">
    <location>
        <begin position="12"/>
        <end position="36"/>
    </location>
</feature>
<feature type="transmembrane region" description="Helical" evidence="10">
    <location>
        <begin position="350"/>
        <end position="371"/>
    </location>
</feature>
<dbReference type="SUPFAM" id="SSF46565">
    <property type="entry name" value="Chaperone J-domain"/>
    <property type="match status" value="1"/>
</dbReference>
<dbReference type="SMART" id="SM00973">
    <property type="entry name" value="Sec63"/>
    <property type="match status" value="1"/>
</dbReference>
<dbReference type="PANTHER" id="PTHR24075:SF0">
    <property type="entry name" value="TRANSLOCATION PROTEIN SEC63 HOMOLOG"/>
    <property type="match status" value="1"/>
</dbReference>
<dbReference type="Proteomes" id="UP000039324">
    <property type="component" value="Unassembled WGS sequence"/>
</dbReference>
<evidence type="ECO:0000259" key="12">
    <source>
        <dbReference type="SMART" id="SM00973"/>
    </source>
</evidence>
<sequence>MGILVHDDVAFGWFWMALLATALIPVTLSLLVSWCWSALTKKRSRPTLGQASLNVMSEKQVVFDHSKAHKAKLARERIFSPMNIVLAIGWIIFAIVSFHVLQHTTEELLSFDPYKILGLEVGADVPDIKKAYRKLSLEYHPDRNLNNPAAEQMFIRVSKAYQTLTDDAARENWEKYGNPDGYSGASVTIALPSLLAEGKYERPILLVYFFLFFIVLPIAVGLWWRRSSRLDPTGTEMETLAIYYQTMNDSMAPKFLLETLAASVEYRSLGHNSHLDRLQKLHATIADEMARPRIAGGRLAYVNKVNILLHGYLLRSEAMPSEFHGELVYVLSKVHQLIKGMLDVCLLKKLYRNIISVIALSQAITQAVWVYHSPLLQLPHFDERAAKSLGKDKIKTLRKFLELNKAAREAILKSRFSPSEIDDIEATCDVLPLVELDAKYTTTDDKTSTSTPGGEIRQMDVVTFEVTVTRLNDFPDRIVPSSQPKPIDELAPVSEPPTLRRSSTSLEEDEEVELIETPKEEDVDEVDLLEAHAPLFPFPKQENWVLIVFNANKDLVSLERVRCLRRQKTVKIQIQMKDVGPTQFEFVLMCDSYIGLDVSQTVTIDVKKPLPLISAEDEEADEGAEQGTSAEDEEEEGYWYYIGGASIWEGLLHLVLLYIIALLGADLLEARGYIKWNPFKSKKAKDPRFQQPEETPDYTAEDKDL</sequence>
<dbReference type="SMART" id="SM00271">
    <property type="entry name" value="DnaJ"/>
    <property type="match status" value="1"/>
</dbReference>
<keyword evidence="2" id="KW-0813">Transport</keyword>
<dbReference type="InterPro" id="IPR001623">
    <property type="entry name" value="DnaJ_domain"/>
</dbReference>
<dbReference type="InterPro" id="IPR014756">
    <property type="entry name" value="Ig_E-set"/>
</dbReference>
<evidence type="ECO:0000256" key="6">
    <source>
        <dbReference type="ARBA" id="ARBA00022989"/>
    </source>
</evidence>
<dbReference type="Proteomes" id="UP000290189">
    <property type="component" value="Unassembled WGS sequence"/>
</dbReference>
<gene>
    <name evidence="13" type="ORF">PBRA_000055</name>
    <name evidence="14" type="ORF">PLBR_LOCUS3844</name>
</gene>
<dbReference type="Pfam" id="PF02889">
    <property type="entry name" value="Sec63"/>
    <property type="match status" value="1"/>
</dbReference>
<dbReference type="OrthoDB" id="1734229at2759"/>
<dbReference type="Pfam" id="PF00226">
    <property type="entry name" value="DnaJ"/>
    <property type="match status" value="1"/>
</dbReference>
<keyword evidence="8" id="KW-0143">Chaperone</keyword>
<dbReference type="EMBL" id="OVEO01000006">
    <property type="protein sequence ID" value="SPQ96629.1"/>
    <property type="molecule type" value="Genomic_DNA"/>
</dbReference>
<feature type="transmembrane region" description="Helical" evidence="10">
    <location>
        <begin position="78"/>
        <end position="101"/>
    </location>
</feature>
<dbReference type="EMBL" id="CDSF01000001">
    <property type="protein sequence ID" value="CEO94270.1"/>
    <property type="molecule type" value="Genomic_DNA"/>
</dbReference>
<protein>
    <submittedName>
        <fullName evidence="13">Uncharacterized protein</fullName>
    </submittedName>
</protein>
<dbReference type="PANTHER" id="PTHR24075">
    <property type="entry name" value="SEC63 DOMAIN-CONTAINING"/>
    <property type="match status" value="1"/>
</dbReference>
<dbReference type="OMA" id="RAILHAH"/>
<feature type="region of interest" description="Disordered" evidence="9">
    <location>
        <begin position="682"/>
        <end position="705"/>
    </location>
</feature>
<dbReference type="GO" id="GO:0006620">
    <property type="term" value="P:post-translational protein targeting to endoplasmic reticulum membrane"/>
    <property type="evidence" value="ECO:0007669"/>
    <property type="project" value="TreeGrafter"/>
</dbReference>
<evidence type="ECO:0000256" key="4">
    <source>
        <dbReference type="ARBA" id="ARBA00022824"/>
    </source>
</evidence>
<comment type="subcellular location">
    <subcellularLocation>
        <location evidence="1">Endoplasmic reticulum membrane</location>
        <topology evidence="1">Multi-pass membrane protein</topology>
    </subcellularLocation>
</comment>
<keyword evidence="3 10" id="KW-0812">Transmembrane</keyword>
<evidence type="ECO:0000256" key="7">
    <source>
        <dbReference type="ARBA" id="ARBA00023136"/>
    </source>
</evidence>
<keyword evidence="5" id="KW-0653">Protein transport</keyword>
<feature type="transmembrane region" description="Helical" evidence="10">
    <location>
        <begin position="204"/>
        <end position="224"/>
    </location>
</feature>
<dbReference type="Gene3D" id="1.10.287.110">
    <property type="entry name" value="DnaJ domain"/>
    <property type="match status" value="1"/>
</dbReference>
<reference evidence="13 15" key="1">
    <citation type="submission" date="2015-02" db="EMBL/GenBank/DDBJ databases">
        <authorList>
            <person name="Chooi Y.-H."/>
        </authorList>
    </citation>
    <scope>NUCLEOTIDE SEQUENCE [LARGE SCALE GENOMIC DNA]</scope>
    <source>
        <strain evidence="13">E3</strain>
    </source>
</reference>
<proteinExistence type="predicted"/>
<dbReference type="GO" id="GO:0031207">
    <property type="term" value="C:Sec62/Sec63 complex"/>
    <property type="evidence" value="ECO:0007669"/>
    <property type="project" value="TreeGrafter"/>
</dbReference>
<evidence type="ECO:0000256" key="10">
    <source>
        <dbReference type="SAM" id="Phobius"/>
    </source>
</evidence>
<dbReference type="GO" id="GO:0006614">
    <property type="term" value="P:SRP-dependent cotranslational protein targeting to membrane"/>
    <property type="evidence" value="ECO:0007669"/>
    <property type="project" value="TreeGrafter"/>
</dbReference>
<dbReference type="SUPFAM" id="SSF81296">
    <property type="entry name" value="E set domains"/>
    <property type="match status" value="1"/>
</dbReference>
<evidence type="ECO:0000313" key="15">
    <source>
        <dbReference type="Proteomes" id="UP000039324"/>
    </source>
</evidence>
<keyword evidence="7 10" id="KW-0472">Membrane</keyword>
<keyword evidence="14" id="KW-0496">Mitochondrion</keyword>
<organism evidence="13 15">
    <name type="scientific">Plasmodiophora brassicae</name>
    <name type="common">Clubroot disease agent</name>
    <dbReference type="NCBI Taxonomy" id="37360"/>
    <lineage>
        <taxon>Eukaryota</taxon>
        <taxon>Sar</taxon>
        <taxon>Rhizaria</taxon>
        <taxon>Endomyxa</taxon>
        <taxon>Phytomyxea</taxon>
        <taxon>Plasmodiophorida</taxon>
        <taxon>Plasmodiophoridae</taxon>
        <taxon>Plasmodiophora</taxon>
    </lineage>
</organism>
<evidence type="ECO:0000256" key="1">
    <source>
        <dbReference type="ARBA" id="ARBA00004477"/>
    </source>
</evidence>
<evidence type="ECO:0000256" key="5">
    <source>
        <dbReference type="ARBA" id="ARBA00022927"/>
    </source>
</evidence>
<accession>A0A0G4IGN5</accession>
<name>A0A0G4IGN5_PLABS</name>
<dbReference type="Gene3D" id="1.10.150.20">
    <property type="entry name" value="5' to 3' exonuclease, C-terminal subdomain"/>
    <property type="match status" value="1"/>
</dbReference>
<keyword evidence="15" id="KW-1185">Reference proteome</keyword>
<dbReference type="InterPro" id="IPR035892">
    <property type="entry name" value="C2_domain_sf"/>
</dbReference>
<dbReference type="Gene3D" id="2.60.40.150">
    <property type="entry name" value="C2 domain"/>
    <property type="match status" value="1"/>
</dbReference>
<dbReference type="AlphaFoldDB" id="A0A0G4IGN5"/>
<feature type="region of interest" description="Disordered" evidence="9">
    <location>
        <begin position="475"/>
        <end position="507"/>
    </location>
</feature>
<reference evidence="14 16" key="2">
    <citation type="submission" date="2018-03" db="EMBL/GenBank/DDBJ databases">
        <authorList>
            <person name="Fogelqvist J."/>
        </authorList>
    </citation>
    <scope>NUCLEOTIDE SEQUENCE [LARGE SCALE GENOMIC DNA]</scope>
</reference>